<dbReference type="EMBL" id="JBIQWK010000015">
    <property type="protein sequence ID" value="MFI0576944.1"/>
    <property type="molecule type" value="Genomic_DNA"/>
</dbReference>
<name>A0ABW7S9M8_STRTE</name>
<dbReference type="Proteomes" id="UP001610810">
    <property type="component" value="Unassembled WGS sequence"/>
</dbReference>
<accession>A0ABW7S9M8</accession>
<gene>
    <name evidence="1" type="ORF">ACH3YB_35545</name>
</gene>
<organism evidence="1 2">
    <name type="scientific">Streptomyces tendae</name>
    <dbReference type="NCBI Taxonomy" id="1932"/>
    <lineage>
        <taxon>Bacteria</taxon>
        <taxon>Bacillati</taxon>
        <taxon>Actinomycetota</taxon>
        <taxon>Actinomycetes</taxon>
        <taxon>Kitasatosporales</taxon>
        <taxon>Streptomycetaceae</taxon>
        <taxon>Streptomyces</taxon>
    </lineage>
</organism>
<proteinExistence type="predicted"/>
<sequence>MTTAMADLCVPAAVGFKTAASTAAERDVNLIGFPPAHHGAETS</sequence>
<dbReference type="RefSeq" id="WP_268980306.1">
    <property type="nucleotide sequence ID" value="NZ_JAAIFS010000005.1"/>
</dbReference>
<protein>
    <submittedName>
        <fullName evidence="1">Uncharacterized protein</fullName>
    </submittedName>
</protein>
<evidence type="ECO:0000313" key="2">
    <source>
        <dbReference type="Proteomes" id="UP001610810"/>
    </source>
</evidence>
<comment type="caution">
    <text evidence="1">The sequence shown here is derived from an EMBL/GenBank/DDBJ whole genome shotgun (WGS) entry which is preliminary data.</text>
</comment>
<keyword evidence="2" id="KW-1185">Reference proteome</keyword>
<reference evidence="1 2" key="1">
    <citation type="submission" date="2024-10" db="EMBL/GenBank/DDBJ databases">
        <authorList>
            <person name="Wannawong T."/>
            <person name="Kuncharoen N."/>
            <person name="Mhuantong W."/>
        </authorList>
    </citation>
    <scope>NUCLEOTIDE SEQUENCE [LARGE SCALE GENOMIC DNA]</scope>
    <source>
        <strain evidence="1 2">CALK1-4</strain>
    </source>
</reference>
<evidence type="ECO:0000313" key="1">
    <source>
        <dbReference type="EMBL" id="MFI0576944.1"/>
    </source>
</evidence>